<keyword evidence="2" id="KW-0732">Signal</keyword>
<dbReference type="EMBL" id="CABFVA020000091">
    <property type="protein sequence ID" value="VVM07379.1"/>
    <property type="molecule type" value="Genomic_DNA"/>
</dbReference>
<feature type="region of interest" description="Disordered" evidence="1">
    <location>
        <begin position="166"/>
        <end position="186"/>
    </location>
</feature>
<evidence type="ECO:0000313" key="4">
    <source>
        <dbReference type="Proteomes" id="UP000334923"/>
    </source>
</evidence>
<reference evidence="3 4" key="1">
    <citation type="submission" date="2019-09" db="EMBL/GenBank/DDBJ databases">
        <authorList>
            <person name="Cremers G."/>
        </authorList>
    </citation>
    <scope>NUCLEOTIDE SEQUENCE [LARGE SCALE GENOMIC DNA]</scope>
    <source>
        <strain evidence="3">4A</strain>
    </source>
</reference>
<accession>A0A5E6MPK9</accession>
<dbReference type="OrthoDB" id="195161at2"/>
<feature type="chain" id="PRO_5022708014" evidence="2">
    <location>
        <begin position="21"/>
        <end position="186"/>
    </location>
</feature>
<evidence type="ECO:0000313" key="3">
    <source>
        <dbReference type="EMBL" id="VVM07379.1"/>
    </source>
</evidence>
<gene>
    <name evidence="3" type="ORF">MAMT_01717</name>
</gene>
<name>A0A5E6MPK9_9BACT</name>
<organism evidence="3 4">
    <name type="scientific">Methylacidimicrobium tartarophylax</name>
    <dbReference type="NCBI Taxonomy" id="1041768"/>
    <lineage>
        <taxon>Bacteria</taxon>
        <taxon>Pseudomonadati</taxon>
        <taxon>Verrucomicrobiota</taxon>
        <taxon>Methylacidimicrobium</taxon>
    </lineage>
</organism>
<evidence type="ECO:0000256" key="2">
    <source>
        <dbReference type="SAM" id="SignalP"/>
    </source>
</evidence>
<keyword evidence="4" id="KW-1185">Reference proteome</keyword>
<proteinExistence type="predicted"/>
<sequence length="186" mass="20463">MSRKTLLFLGACLGVSMALVRVSQSIPAEAKKRVAVWQQSEAAQGFLQQHSQEIAAARWRLTQWETSTAGAAEGRLVDAVSRFQRRRDDFRLVGLSQAPEGILMEVECRSQAAVEFLLFCDRELLDLAPTRISLGCPRGTRVGSLRTEIVFRRLTHPNLCIVASPASSPPPLSVLSPRPSDLGLRP</sequence>
<dbReference type="RefSeq" id="WP_142660526.1">
    <property type="nucleotide sequence ID" value="NZ_CABFVA020000091.1"/>
</dbReference>
<protein>
    <submittedName>
        <fullName evidence="3">Uncharacterized protein</fullName>
    </submittedName>
</protein>
<feature type="signal peptide" evidence="2">
    <location>
        <begin position="1"/>
        <end position="20"/>
    </location>
</feature>
<dbReference type="AlphaFoldDB" id="A0A5E6MPK9"/>
<dbReference type="Proteomes" id="UP000334923">
    <property type="component" value="Unassembled WGS sequence"/>
</dbReference>
<evidence type="ECO:0000256" key="1">
    <source>
        <dbReference type="SAM" id="MobiDB-lite"/>
    </source>
</evidence>